<keyword evidence="1" id="KW-0472">Membrane</keyword>
<feature type="transmembrane region" description="Helical" evidence="1">
    <location>
        <begin position="261"/>
        <end position="279"/>
    </location>
</feature>
<evidence type="ECO:0000313" key="3">
    <source>
        <dbReference type="EMBL" id="TNM65659.1"/>
    </source>
</evidence>
<dbReference type="GO" id="GO:0016020">
    <property type="term" value="C:membrane"/>
    <property type="evidence" value="ECO:0007669"/>
    <property type="project" value="TreeGrafter"/>
</dbReference>
<feature type="transmembrane region" description="Helical" evidence="1">
    <location>
        <begin position="197"/>
        <end position="214"/>
    </location>
</feature>
<comment type="caution">
    <text evidence="3">The sequence shown here is derived from an EMBL/GenBank/DDBJ whole genome shotgun (WGS) entry which is preliminary data.</text>
</comment>
<dbReference type="OrthoDB" id="9796461at2"/>
<keyword evidence="4" id="KW-1185">Reference proteome</keyword>
<dbReference type="Pfam" id="PF01757">
    <property type="entry name" value="Acyl_transf_3"/>
    <property type="match status" value="1"/>
</dbReference>
<keyword evidence="1" id="KW-0812">Transmembrane</keyword>
<dbReference type="AlphaFoldDB" id="A0A5C4XQU3"/>
<organism evidence="3 4">
    <name type="scientific">Aliirhizobium smilacinae</name>
    <dbReference type="NCBI Taxonomy" id="1395944"/>
    <lineage>
        <taxon>Bacteria</taxon>
        <taxon>Pseudomonadati</taxon>
        <taxon>Pseudomonadota</taxon>
        <taxon>Alphaproteobacteria</taxon>
        <taxon>Hyphomicrobiales</taxon>
        <taxon>Rhizobiaceae</taxon>
        <taxon>Aliirhizobium</taxon>
    </lineage>
</organism>
<evidence type="ECO:0000256" key="1">
    <source>
        <dbReference type="SAM" id="Phobius"/>
    </source>
</evidence>
<feature type="transmembrane region" description="Helical" evidence="1">
    <location>
        <begin position="50"/>
        <end position="68"/>
    </location>
</feature>
<protein>
    <submittedName>
        <fullName evidence="3">Acyltransferase</fullName>
    </submittedName>
</protein>
<evidence type="ECO:0000259" key="2">
    <source>
        <dbReference type="Pfam" id="PF01757"/>
    </source>
</evidence>
<feature type="transmembrane region" description="Helical" evidence="1">
    <location>
        <begin position="220"/>
        <end position="240"/>
    </location>
</feature>
<dbReference type="GO" id="GO:0016747">
    <property type="term" value="F:acyltransferase activity, transferring groups other than amino-acyl groups"/>
    <property type="evidence" value="ECO:0007669"/>
    <property type="project" value="InterPro"/>
</dbReference>
<evidence type="ECO:0000313" key="4">
    <source>
        <dbReference type="Proteomes" id="UP000311605"/>
    </source>
</evidence>
<dbReference type="Proteomes" id="UP000311605">
    <property type="component" value="Unassembled WGS sequence"/>
</dbReference>
<keyword evidence="3" id="KW-0012">Acyltransferase</keyword>
<feature type="transmembrane region" description="Helical" evidence="1">
    <location>
        <begin position="117"/>
        <end position="133"/>
    </location>
</feature>
<dbReference type="GO" id="GO:0009103">
    <property type="term" value="P:lipopolysaccharide biosynthetic process"/>
    <property type="evidence" value="ECO:0007669"/>
    <property type="project" value="TreeGrafter"/>
</dbReference>
<proteinExistence type="predicted"/>
<name>A0A5C4XQU3_9HYPH</name>
<feature type="transmembrane region" description="Helical" evidence="1">
    <location>
        <begin position="140"/>
        <end position="159"/>
    </location>
</feature>
<sequence length="322" mass="36006">MPFLCGFRPRRVYRRRCLLRHQRLSDHVHPPQRGGSYGNDLDCRIYKRRALRILPASLFCTLIVYLLGRNLLQLHGENADLGAVASAFSFMNWLRAFSTTTGGALGHYWSLAVEEQLYAFWSLIVLAVAAWRSTQSVPKVAAALLVLSVAWRTYLWMSGADAHRLYNGLDTHCDGLLIGCIIAGLQDKLAETGISRLWPVAALAFVVELFFFNAQSRWLWLYIPAASLTAGLIVSCAIAAGNPLARLLAMKPLVFLGKRSYSFYLWHLPVIGFFFASGISRSLWILPSLVLCLILSELSYRLIERPFLQFKDRPAGTGIAAA</sequence>
<dbReference type="PANTHER" id="PTHR23028">
    <property type="entry name" value="ACETYLTRANSFERASE"/>
    <property type="match status" value="1"/>
</dbReference>
<reference evidence="3 4" key="1">
    <citation type="submission" date="2019-06" db="EMBL/GenBank/DDBJ databases">
        <title>The draft genome of Rhizobium smilacinae PTYR-5.</title>
        <authorList>
            <person name="Liu L."/>
            <person name="Li L."/>
            <person name="Zhang X."/>
        </authorList>
    </citation>
    <scope>NUCLEOTIDE SEQUENCE [LARGE SCALE GENOMIC DNA]</scope>
    <source>
        <strain evidence="3 4">PTYR-5</strain>
    </source>
</reference>
<dbReference type="InterPro" id="IPR002656">
    <property type="entry name" value="Acyl_transf_3_dom"/>
</dbReference>
<keyword evidence="3" id="KW-0808">Transferase</keyword>
<dbReference type="InterPro" id="IPR050879">
    <property type="entry name" value="Acyltransferase_3"/>
</dbReference>
<accession>A0A5C4XQU3</accession>
<feature type="domain" description="Acyltransferase 3" evidence="2">
    <location>
        <begin position="44"/>
        <end position="293"/>
    </location>
</feature>
<gene>
    <name evidence="3" type="ORF">FHP24_05260</name>
</gene>
<keyword evidence="1" id="KW-1133">Transmembrane helix</keyword>
<dbReference type="EMBL" id="VDMN01000001">
    <property type="protein sequence ID" value="TNM65659.1"/>
    <property type="molecule type" value="Genomic_DNA"/>
</dbReference>
<dbReference type="PANTHER" id="PTHR23028:SF53">
    <property type="entry name" value="ACYL_TRANSF_3 DOMAIN-CONTAINING PROTEIN"/>
    <property type="match status" value="1"/>
</dbReference>